<evidence type="ECO:0000256" key="3">
    <source>
        <dbReference type="ARBA" id="ARBA00004496"/>
    </source>
</evidence>
<keyword evidence="4" id="KW-0158">Chromosome</keyword>
<dbReference type="PANTHER" id="PTHR16308">
    <property type="entry name" value="UBIQUITIN ASSOCIATED PROTEIN 2-LIKE/LINGERER"/>
    <property type="match status" value="1"/>
</dbReference>
<dbReference type="GO" id="GO:0061484">
    <property type="term" value="P:hematopoietic stem cell homeostasis"/>
    <property type="evidence" value="ECO:0007669"/>
    <property type="project" value="TreeGrafter"/>
</dbReference>
<evidence type="ECO:0000256" key="4">
    <source>
        <dbReference type="ARBA" id="ARBA00022454"/>
    </source>
</evidence>
<evidence type="ECO:0000259" key="10">
    <source>
        <dbReference type="PROSITE" id="PS50030"/>
    </source>
</evidence>
<dbReference type="FunCoup" id="L9JAC6">
    <property type="interactions" value="3772"/>
</dbReference>
<feature type="region of interest" description="Disordered" evidence="9">
    <location>
        <begin position="125"/>
        <end position="175"/>
    </location>
</feature>
<dbReference type="eggNOG" id="ENOG502QPRH">
    <property type="taxonomic scope" value="Eukaryota"/>
</dbReference>
<comment type="subcellular location">
    <subcellularLocation>
        <location evidence="2">Chromosome</location>
    </subcellularLocation>
    <subcellularLocation>
        <location evidence="3">Cytoplasm</location>
    </subcellularLocation>
    <subcellularLocation>
        <location evidence="1">Nucleus</location>
    </subcellularLocation>
</comment>
<protein>
    <submittedName>
        <fullName evidence="11">Ubiquitin-associated protein 2-like protein</fullName>
    </submittedName>
</protein>
<reference evidence="12" key="2">
    <citation type="journal article" date="2013" name="Nat. Commun.">
        <title>Genome of the Chinese tree shrew.</title>
        <authorList>
            <person name="Fan Y."/>
            <person name="Huang Z.Y."/>
            <person name="Cao C.C."/>
            <person name="Chen C.S."/>
            <person name="Chen Y.X."/>
            <person name="Fan D.D."/>
            <person name="He J."/>
            <person name="Hou H.L."/>
            <person name="Hu L."/>
            <person name="Hu X.T."/>
            <person name="Jiang X.T."/>
            <person name="Lai R."/>
            <person name="Lang Y.S."/>
            <person name="Liang B."/>
            <person name="Liao S.G."/>
            <person name="Mu D."/>
            <person name="Ma Y.Y."/>
            <person name="Niu Y.Y."/>
            <person name="Sun X.Q."/>
            <person name="Xia J.Q."/>
            <person name="Xiao J."/>
            <person name="Xiong Z.Q."/>
            <person name="Xu L."/>
            <person name="Yang L."/>
            <person name="Zhang Y."/>
            <person name="Zhao W."/>
            <person name="Zhao X.D."/>
            <person name="Zheng Y.T."/>
            <person name="Zhou J.M."/>
            <person name="Zhu Y.B."/>
            <person name="Zhang G.J."/>
            <person name="Wang J."/>
            <person name="Yao Y.G."/>
        </authorList>
    </citation>
    <scope>NUCLEOTIDE SEQUENCE [LARGE SCALE GENOMIC DNA]</scope>
</reference>
<keyword evidence="7" id="KW-0597">Phosphoprotein</keyword>
<feature type="region of interest" description="Disordered" evidence="9">
    <location>
        <begin position="411"/>
        <end position="458"/>
    </location>
</feature>
<evidence type="ECO:0000256" key="2">
    <source>
        <dbReference type="ARBA" id="ARBA00004286"/>
    </source>
</evidence>
<evidence type="ECO:0000256" key="1">
    <source>
        <dbReference type="ARBA" id="ARBA00004123"/>
    </source>
</evidence>
<evidence type="ECO:0000256" key="7">
    <source>
        <dbReference type="ARBA" id="ARBA00022553"/>
    </source>
</evidence>
<evidence type="ECO:0000313" key="12">
    <source>
        <dbReference type="Proteomes" id="UP000011518"/>
    </source>
</evidence>
<evidence type="ECO:0000256" key="9">
    <source>
        <dbReference type="SAM" id="MobiDB-lite"/>
    </source>
</evidence>
<organism evidence="11 12">
    <name type="scientific">Tupaia chinensis</name>
    <name type="common">Chinese tree shrew</name>
    <name type="synonym">Tupaia belangeri chinensis</name>
    <dbReference type="NCBI Taxonomy" id="246437"/>
    <lineage>
        <taxon>Eukaryota</taxon>
        <taxon>Metazoa</taxon>
        <taxon>Chordata</taxon>
        <taxon>Craniata</taxon>
        <taxon>Vertebrata</taxon>
        <taxon>Euteleostomi</taxon>
        <taxon>Mammalia</taxon>
        <taxon>Eutheria</taxon>
        <taxon>Euarchontoglires</taxon>
        <taxon>Scandentia</taxon>
        <taxon>Tupaiidae</taxon>
        <taxon>Tupaia</taxon>
    </lineage>
</organism>
<keyword evidence="5" id="KW-0488">Methylation</keyword>
<feature type="region of interest" description="Disordered" evidence="9">
    <location>
        <begin position="1"/>
        <end position="36"/>
    </location>
</feature>
<dbReference type="SMART" id="SM00165">
    <property type="entry name" value="UBA"/>
    <property type="match status" value="1"/>
</dbReference>
<dbReference type="InterPro" id="IPR051833">
    <property type="entry name" value="TC-DDR_regulator"/>
</dbReference>
<dbReference type="InterPro" id="IPR009060">
    <property type="entry name" value="UBA-like_sf"/>
</dbReference>
<dbReference type="FunFam" id="1.10.8.10:FF:000004">
    <property type="entry name" value="ubiquitin-associated protein 2-like isoform X1"/>
    <property type="match status" value="1"/>
</dbReference>
<feature type="compositionally biased region" description="Polar residues" evidence="9">
    <location>
        <begin position="439"/>
        <end position="458"/>
    </location>
</feature>
<feature type="compositionally biased region" description="Polar residues" evidence="9">
    <location>
        <begin position="135"/>
        <end position="175"/>
    </location>
</feature>
<dbReference type="PANTHER" id="PTHR16308:SF18">
    <property type="entry name" value="UBIQUITIN-ASSOCIATED PROTEIN 2-LIKE"/>
    <property type="match status" value="1"/>
</dbReference>
<dbReference type="EMBL" id="KB321128">
    <property type="protein sequence ID" value="ELW47308.1"/>
    <property type="molecule type" value="Genomic_DNA"/>
</dbReference>
<dbReference type="GO" id="GO:0005634">
    <property type="term" value="C:nucleus"/>
    <property type="evidence" value="ECO:0007669"/>
    <property type="project" value="UniProtKB-SubCell"/>
</dbReference>
<feature type="domain" description="UBA" evidence="10">
    <location>
        <begin position="58"/>
        <end position="98"/>
    </location>
</feature>
<keyword evidence="6" id="KW-0963">Cytoplasm</keyword>
<evidence type="ECO:0000313" key="11">
    <source>
        <dbReference type="EMBL" id="ELW47308.1"/>
    </source>
</evidence>
<keyword evidence="12" id="KW-1185">Reference proteome</keyword>
<dbReference type="STRING" id="246437.L9JAC6"/>
<dbReference type="PROSITE" id="PS50030">
    <property type="entry name" value="UBA"/>
    <property type="match status" value="1"/>
</dbReference>
<reference evidence="12" key="1">
    <citation type="submission" date="2012-07" db="EMBL/GenBank/DDBJ databases">
        <title>Genome of the Chinese tree shrew, a rising model animal genetically related to primates.</title>
        <authorList>
            <person name="Zhang G."/>
            <person name="Fan Y."/>
            <person name="Yao Y."/>
            <person name="Huang Z."/>
        </authorList>
    </citation>
    <scope>NUCLEOTIDE SEQUENCE [LARGE SCALE GENOMIC DNA]</scope>
</reference>
<dbReference type="InParanoid" id="L9JAC6"/>
<feature type="compositionally biased region" description="Low complexity" evidence="9">
    <location>
        <begin position="424"/>
        <end position="438"/>
    </location>
</feature>
<dbReference type="InterPro" id="IPR015940">
    <property type="entry name" value="UBA"/>
</dbReference>
<dbReference type="GO" id="GO:0005694">
    <property type="term" value="C:chromosome"/>
    <property type="evidence" value="ECO:0007669"/>
    <property type="project" value="UniProtKB-SubCell"/>
</dbReference>
<evidence type="ECO:0000256" key="8">
    <source>
        <dbReference type="ARBA" id="ARBA00023242"/>
    </source>
</evidence>
<dbReference type="CDD" id="cd14277">
    <property type="entry name" value="UBA_UBP2_like"/>
    <property type="match status" value="1"/>
</dbReference>
<dbReference type="Gene3D" id="1.10.8.10">
    <property type="entry name" value="DNA helicase RuvA subunit, C-terminal domain"/>
    <property type="match status" value="1"/>
</dbReference>
<dbReference type="AlphaFoldDB" id="L9JAC6"/>
<sequence length="458" mass="49738">MADGGAGKGERRLPTSPRHVTRAGNGTRQRRVRRSRTTLATAEQIRLAQMISDHNDADFEEKVKQLIDITGKNQDECVIALHDCNGDVNRAINVLLEGNPDTVLGGLQQRSGELKIGMKIESSSTISSNQSQESGYQSGPIQSTTYTSQNNAQGPLYEQRSTQTRRYPSSISSSPQKDLTQAKHIIYAAEYPFVINFFWAHFNIHSFRKAPPNLPPGVPPLLPNPYIMAPGLLHAYPPQVYGYDDLQMLQTRFPLNQTQTHHTTQQTFLNPALPPGYSYTSLPYYTGVPGLPSTFQYGPAVFPVAPTSSKQHGVNVSVNASATPFQQPSGYGSHGYNTGVSVTSSNTGVPDISGSVYSKTQQSFEKQGFHSGTPAASFNLPSALGSGGPINPATAAAYPPAPFMHILTPHQQPHSQILHHHLQQDGQTGSGQRSQTSSIPQKPQTNKSAYNSYSWGAN</sequence>
<evidence type="ECO:0000256" key="5">
    <source>
        <dbReference type="ARBA" id="ARBA00022481"/>
    </source>
</evidence>
<accession>L9JAC6</accession>
<dbReference type="Proteomes" id="UP000011518">
    <property type="component" value="Unassembled WGS sequence"/>
</dbReference>
<dbReference type="GO" id="GO:0005737">
    <property type="term" value="C:cytoplasm"/>
    <property type="evidence" value="ECO:0007669"/>
    <property type="project" value="UniProtKB-SubCell"/>
</dbReference>
<dbReference type="SUPFAM" id="SSF46934">
    <property type="entry name" value="UBA-like"/>
    <property type="match status" value="1"/>
</dbReference>
<gene>
    <name evidence="11" type="ORF">TREES_T100021930</name>
</gene>
<evidence type="ECO:0000256" key="6">
    <source>
        <dbReference type="ARBA" id="ARBA00022490"/>
    </source>
</evidence>
<feature type="compositionally biased region" description="Low complexity" evidence="9">
    <location>
        <begin position="125"/>
        <end position="134"/>
    </location>
</feature>
<keyword evidence="8" id="KW-0539">Nucleus</keyword>
<name>L9JAC6_TUPCH</name>
<proteinExistence type="predicted"/>